<dbReference type="GO" id="GO:0042277">
    <property type="term" value="F:peptide binding"/>
    <property type="evidence" value="ECO:0007669"/>
    <property type="project" value="TreeGrafter"/>
</dbReference>
<dbReference type="GO" id="GO:0016020">
    <property type="term" value="C:membrane"/>
    <property type="evidence" value="ECO:0007669"/>
    <property type="project" value="TreeGrafter"/>
</dbReference>
<dbReference type="GO" id="GO:0070006">
    <property type="term" value="F:metalloaminopeptidase activity"/>
    <property type="evidence" value="ECO:0007669"/>
    <property type="project" value="TreeGrafter"/>
</dbReference>
<dbReference type="PANTHER" id="PTHR11533:SF174">
    <property type="entry name" value="PUROMYCIN-SENSITIVE AMINOPEPTIDASE-RELATED"/>
    <property type="match status" value="1"/>
</dbReference>
<protein>
    <submittedName>
        <fullName evidence="1">Uncharacterized protein</fullName>
    </submittedName>
</protein>
<dbReference type="GO" id="GO:0008270">
    <property type="term" value="F:zinc ion binding"/>
    <property type="evidence" value="ECO:0007669"/>
    <property type="project" value="TreeGrafter"/>
</dbReference>
<dbReference type="PANTHER" id="PTHR11533">
    <property type="entry name" value="PROTEASE M1 ZINC METALLOPROTEASE"/>
    <property type="match status" value="1"/>
</dbReference>
<organism evidence="1 2">
    <name type="scientific">Parthenolecanium corni</name>
    <dbReference type="NCBI Taxonomy" id="536013"/>
    <lineage>
        <taxon>Eukaryota</taxon>
        <taxon>Metazoa</taxon>
        <taxon>Ecdysozoa</taxon>
        <taxon>Arthropoda</taxon>
        <taxon>Hexapoda</taxon>
        <taxon>Insecta</taxon>
        <taxon>Pterygota</taxon>
        <taxon>Neoptera</taxon>
        <taxon>Paraneoptera</taxon>
        <taxon>Hemiptera</taxon>
        <taxon>Sternorrhyncha</taxon>
        <taxon>Coccoidea</taxon>
        <taxon>Coccidae</taxon>
        <taxon>Parthenolecanium</taxon>
    </lineage>
</organism>
<evidence type="ECO:0000313" key="1">
    <source>
        <dbReference type="EMBL" id="KAK7588218.1"/>
    </source>
</evidence>
<dbReference type="AlphaFoldDB" id="A0AAN9Y3C2"/>
<gene>
    <name evidence="1" type="ORF">V9T40_005463</name>
</gene>
<dbReference type="GO" id="GO:0005737">
    <property type="term" value="C:cytoplasm"/>
    <property type="evidence" value="ECO:0007669"/>
    <property type="project" value="TreeGrafter"/>
</dbReference>
<name>A0AAN9Y3C2_9HEMI</name>
<dbReference type="Gene3D" id="1.10.390.10">
    <property type="entry name" value="Neutral Protease Domain 2"/>
    <property type="match status" value="1"/>
</dbReference>
<evidence type="ECO:0000313" key="2">
    <source>
        <dbReference type="Proteomes" id="UP001367676"/>
    </source>
</evidence>
<accession>A0AAN9Y3C2</accession>
<keyword evidence="2" id="KW-1185">Reference proteome</keyword>
<reference evidence="1 2" key="1">
    <citation type="submission" date="2024-03" db="EMBL/GenBank/DDBJ databases">
        <title>Adaptation during the transition from Ophiocordyceps entomopathogen to insect associate is accompanied by gene loss and intensified selection.</title>
        <authorList>
            <person name="Ward C.M."/>
            <person name="Onetto C.A."/>
            <person name="Borneman A.R."/>
        </authorList>
    </citation>
    <scope>NUCLEOTIDE SEQUENCE [LARGE SCALE GENOMIC DNA]</scope>
    <source>
        <strain evidence="1">AWRI1</strain>
        <tissue evidence="1">Single Adult Female</tissue>
    </source>
</reference>
<proteinExistence type="predicted"/>
<comment type="caution">
    <text evidence="1">The sequence shown here is derived from an EMBL/GenBank/DDBJ whole genome shotgun (WGS) entry which is preliminary data.</text>
</comment>
<dbReference type="Proteomes" id="UP001367676">
    <property type="component" value="Unassembled WGS sequence"/>
</dbReference>
<dbReference type="GO" id="GO:0005615">
    <property type="term" value="C:extracellular space"/>
    <property type="evidence" value="ECO:0007669"/>
    <property type="project" value="TreeGrafter"/>
</dbReference>
<dbReference type="InterPro" id="IPR050344">
    <property type="entry name" value="Peptidase_M1_aminopeptidases"/>
</dbReference>
<dbReference type="EMBL" id="JBBCAQ010000023">
    <property type="protein sequence ID" value="KAK7588218.1"/>
    <property type="molecule type" value="Genomic_DNA"/>
</dbReference>
<sequence length="202" mass="23403">MKAKFKIRLHYKDDTVQGLSSSKSVATENQTEFEETGKITTASVDIAILDTAYRPEESFVNFSNLKIRCKMFYKDGLLREYITVHSIVRDILDLFFKYFDFPLKKFDIVIGPDFETKGYYGFILMSDLDANEIALKSITFNNYKLFSQICRAISIQWIGHILTMSLWYENFLIRGFNDMLSVLCVNEVGPAVHDHLRTTESI</sequence>
<dbReference type="GO" id="GO:0043171">
    <property type="term" value="P:peptide catabolic process"/>
    <property type="evidence" value="ECO:0007669"/>
    <property type="project" value="TreeGrafter"/>
</dbReference>
<dbReference type="SUPFAM" id="SSF55486">
    <property type="entry name" value="Metalloproteases ('zincins'), catalytic domain"/>
    <property type="match status" value="1"/>
</dbReference>
<dbReference type="InterPro" id="IPR027268">
    <property type="entry name" value="Peptidase_M4/M1_CTD_sf"/>
</dbReference>